<dbReference type="RefSeq" id="WP_079606323.1">
    <property type="nucleotide sequence ID" value="NZ_LT670817.1"/>
</dbReference>
<evidence type="ECO:0000313" key="2">
    <source>
        <dbReference type="Proteomes" id="UP000189796"/>
    </source>
</evidence>
<dbReference type="Pfam" id="PF08843">
    <property type="entry name" value="AbiEii"/>
    <property type="match status" value="1"/>
</dbReference>
<dbReference type="EMBL" id="LT670817">
    <property type="protein sequence ID" value="SHI11081.1"/>
    <property type="molecule type" value="Genomic_DNA"/>
</dbReference>
<dbReference type="OrthoDB" id="7305331at2"/>
<organism evidence="1 2">
    <name type="scientific">Bradyrhizobium erythrophlei</name>
    <dbReference type="NCBI Taxonomy" id="1437360"/>
    <lineage>
        <taxon>Bacteria</taxon>
        <taxon>Pseudomonadati</taxon>
        <taxon>Pseudomonadota</taxon>
        <taxon>Alphaproteobacteria</taxon>
        <taxon>Hyphomicrobiales</taxon>
        <taxon>Nitrobacteraceae</taxon>
        <taxon>Bradyrhizobium</taxon>
    </lineage>
</organism>
<name>A0A1M5YG90_9BRAD</name>
<keyword evidence="1" id="KW-0808">Transferase</keyword>
<sequence length="220" mass="24493">MSSPGGQADWARLFRIARALIRQVNSDQPIIDYWTLGGGTAMMLQIDHRESHDVDIFLSDPQLLAFLDPQKRDFKFEIWPTAYDGDGASFQKLAFKDVGEIDFIVGHAMTSSPPIQTVIEGEATLLETIPEIIAKKIYYRGSSIKPRDIFDIAAAAEKHTDSVIAALRSYRAEVQTTLDVIDKLNPAFVNSAIAQLSIKDQFRSLARTALQQAKDLLRAV</sequence>
<dbReference type="InterPro" id="IPR014942">
    <property type="entry name" value="AbiEii"/>
</dbReference>
<reference evidence="1 2" key="1">
    <citation type="submission" date="2016-11" db="EMBL/GenBank/DDBJ databases">
        <authorList>
            <person name="Jaros S."/>
            <person name="Januszkiewicz K."/>
            <person name="Wedrychowicz H."/>
        </authorList>
    </citation>
    <scope>NUCLEOTIDE SEQUENCE [LARGE SCALE GENOMIC DNA]</scope>
    <source>
        <strain evidence="1 2">GAS138</strain>
    </source>
</reference>
<dbReference type="GO" id="GO:0016740">
    <property type="term" value="F:transferase activity"/>
    <property type="evidence" value="ECO:0007669"/>
    <property type="project" value="UniProtKB-KW"/>
</dbReference>
<evidence type="ECO:0000313" key="1">
    <source>
        <dbReference type="EMBL" id="SHI11081.1"/>
    </source>
</evidence>
<gene>
    <name evidence="1" type="ORF">SAMN05443248_8284</name>
</gene>
<proteinExistence type="predicted"/>
<protein>
    <submittedName>
        <fullName evidence="1">Nucleotidyl transferase AbiEii toxin, Type IV TA system</fullName>
    </submittedName>
</protein>
<accession>A0A1M5YG90</accession>
<dbReference type="AlphaFoldDB" id="A0A1M5YG90"/>
<dbReference type="Proteomes" id="UP000189796">
    <property type="component" value="Chromosome I"/>
</dbReference>